<evidence type="ECO:0000313" key="3">
    <source>
        <dbReference type="Proteomes" id="UP000197446"/>
    </source>
</evidence>
<accession>A0A254N1U7</accession>
<comment type="caution">
    <text evidence="2">The sequence shown here is derived from an EMBL/GenBank/DDBJ whole genome shotgun (WGS) entry which is preliminary data.</text>
</comment>
<dbReference type="EMBL" id="NISI01000010">
    <property type="protein sequence ID" value="OWR02171.1"/>
    <property type="molecule type" value="Genomic_DNA"/>
</dbReference>
<organism evidence="2 3">
    <name type="scientific">Roseateles puraquae</name>
    <dbReference type="NCBI Taxonomy" id="431059"/>
    <lineage>
        <taxon>Bacteria</taxon>
        <taxon>Pseudomonadati</taxon>
        <taxon>Pseudomonadota</taxon>
        <taxon>Betaproteobacteria</taxon>
        <taxon>Burkholderiales</taxon>
        <taxon>Sphaerotilaceae</taxon>
        <taxon>Roseateles</taxon>
    </lineage>
</organism>
<dbReference type="AlphaFoldDB" id="A0A254N1U7"/>
<protein>
    <submittedName>
        <fullName evidence="2">Uncharacterized protein</fullName>
    </submittedName>
</protein>
<evidence type="ECO:0000256" key="1">
    <source>
        <dbReference type="SAM" id="MobiDB-lite"/>
    </source>
</evidence>
<gene>
    <name evidence="2" type="ORF">CDO81_20745</name>
</gene>
<name>A0A254N1U7_9BURK</name>
<proteinExistence type="predicted"/>
<keyword evidence="3" id="KW-1185">Reference proteome</keyword>
<sequence>MAEAASVLGIHTYFLLTDVPRAEQRVERRLVSLAHMHLLHLGAHMDGDSGLIRPATASDKLVRQTVTLDLSPGNTSRIDRAALNLSRFTATLAQTPEYNSQLIRVKATAGMPEVLIPSATLFLFFWGISTTLINAVTSDHLHNPEMHLYNPANSDLHADPVRIEVRRQWTDDEALYLAALLKEPDAIDIGQQIFKAITASRMHQPRAPIPFDVWPPFARPLQVSGLFRQVGDYLLLTHILSVDLAQDWSALEIYREGGRRIRTVTQYDDTDEPPPEPPPPNGGSGIAPTGDVEVKETPGGWSPGAAEIPAVAALKARFPNLLDVEVRKPIDGDPVEQKKRTRRRISRGPWTAIKGRPLPRGGAIKGKIVGDETLDPGADASGTEEVETPFDDQLLKFRDLLLHSPKKIVIDGDVEVSLDFWDPYSGVAGADKPVVFKLPAKVDGELRTWLYRDPDCRRTKHGICVRLSAVDSSGRPHIRYLVDLERRVPLPRNGASDPQPISTGLMVIWFDEPQTSIDACINLQIVLADAARMRSTARLIRPMRGAHVATVRHRDAALAQTLASALAAPDQCLTPSSRAAVPGITAKA</sequence>
<evidence type="ECO:0000313" key="2">
    <source>
        <dbReference type="EMBL" id="OWR02171.1"/>
    </source>
</evidence>
<feature type="region of interest" description="Disordered" evidence="1">
    <location>
        <begin position="264"/>
        <end position="303"/>
    </location>
</feature>
<feature type="region of interest" description="Disordered" evidence="1">
    <location>
        <begin position="333"/>
        <end position="387"/>
    </location>
</feature>
<dbReference type="Proteomes" id="UP000197446">
    <property type="component" value="Unassembled WGS sequence"/>
</dbReference>
<reference evidence="2 3" key="1">
    <citation type="journal article" date="2007" name="Int. J. Syst. Evol. Microbiol.">
        <title>Description of Pelomonas aquatica sp. nov. and Pelomonas puraquae sp. nov., isolated from industrial and haemodialysis water.</title>
        <authorList>
            <person name="Gomila M."/>
            <person name="Bowien B."/>
            <person name="Falsen E."/>
            <person name="Moore E.R."/>
            <person name="Lalucat J."/>
        </authorList>
    </citation>
    <scope>NUCLEOTIDE SEQUENCE [LARGE SCALE GENOMIC DNA]</scope>
    <source>
        <strain evidence="2 3">CCUG 52769</strain>
    </source>
</reference>